<comment type="function">
    <text evidence="1">Involved in the restart of stalled replication forks, which reloads the replicative helicase on sites other than the origin of replication; the PriA-PriB pathway is the major replication restart pathway. During primosome assembly it facilitates complex formation between PriA and DnaT on DNA; stabilizes PriA on DNA. Stimulates the DNA unwinding activity of PriA helicase.</text>
</comment>
<dbReference type="EMBL" id="PRDW01000004">
    <property type="protein sequence ID" value="PPB84117.1"/>
    <property type="molecule type" value="Genomic_DNA"/>
</dbReference>
<reference evidence="2 3" key="1">
    <citation type="submission" date="2018-01" db="EMBL/GenBank/DDBJ databases">
        <title>Genomic Encyclopedia of Type Strains, Phase III (KMG-III): the genomes of soil and plant-associated and newly described type strains.</title>
        <authorList>
            <person name="Whitman W."/>
        </authorList>
    </citation>
    <scope>NUCLEOTIDE SEQUENCE [LARGE SCALE GENOMIC DNA]</scope>
    <source>
        <strain evidence="2 3">HKI456</strain>
    </source>
</reference>
<evidence type="ECO:0000313" key="3">
    <source>
        <dbReference type="Proteomes" id="UP000243096"/>
    </source>
</evidence>
<dbReference type="GO" id="GO:0006269">
    <property type="term" value="P:DNA replication, synthesis of primer"/>
    <property type="evidence" value="ECO:0007669"/>
    <property type="project" value="UniProtKB-KW"/>
</dbReference>
<organism evidence="2 3">
    <name type="scientific">Mycetohabitans endofungorum</name>
    <dbReference type="NCBI Taxonomy" id="417203"/>
    <lineage>
        <taxon>Bacteria</taxon>
        <taxon>Pseudomonadati</taxon>
        <taxon>Pseudomonadota</taxon>
        <taxon>Betaproteobacteria</taxon>
        <taxon>Burkholderiales</taxon>
        <taxon>Burkholderiaceae</taxon>
        <taxon>Mycetohabitans</taxon>
    </lineage>
</organism>
<dbReference type="GO" id="GO:0003697">
    <property type="term" value="F:single-stranded DNA binding"/>
    <property type="evidence" value="ECO:0007669"/>
    <property type="project" value="UniProtKB-UniRule"/>
</dbReference>
<dbReference type="SUPFAM" id="SSF50249">
    <property type="entry name" value="Nucleic acid-binding proteins"/>
    <property type="match status" value="1"/>
</dbReference>
<dbReference type="OrthoDB" id="5296916at2"/>
<dbReference type="AlphaFoldDB" id="A0A2P5KBN3"/>
<gene>
    <name evidence="1" type="primary">priB</name>
    <name evidence="2" type="ORF">B0O95_10467</name>
</gene>
<keyword evidence="1" id="KW-0238">DNA-binding</keyword>
<dbReference type="GO" id="GO:1990077">
    <property type="term" value="C:primosome complex"/>
    <property type="evidence" value="ECO:0007669"/>
    <property type="project" value="UniProtKB-UniRule"/>
</dbReference>
<dbReference type="HAMAP" id="MF_00720">
    <property type="entry name" value="PriB"/>
    <property type="match status" value="1"/>
</dbReference>
<comment type="similarity">
    <text evidence="1">Belongs to the PriB family.</text>
</comment>
<sequence length="100" mass="10781">MSNRLQLVASVIERDPVRYTPAGVPIVNCVLRHESEVVEAGVSRRVELTIPALAAGDISSKVAACGLGVHAHFDGFLAQRHRNAKTLVFHITALQDIGKD</sequence>
<dbReference type="Gene3D" id="2.40.50.140">
    <property type="entry name" value="Nucleic acid-binding proteins"/>
    <property type="match status" value="1"/>
</dbReference>
<protein>
    <recommendedName>
        <fullName evidence="1">Replication restart protein PriB</fullName>
    </recommendedName>
</protein>
<keyword evidence="3" id="KW-1185">Reference proteome</keyword>
<dbReference type="RefSeq" id="WP_104076935.1">
    <property type="nucleotide sequence ID" value="NZ_CP062178.1"/>
</dbReference>
<dbReference type="NCBIfam" id="TIGR04418">
    <property type="entry name" value="PriB_gamma"/>
    <property type="match status" value="1"/>
</dbReference>
<comment type="subunit">
    <text evidence="1">Homodimer. Interacts with PriA and DnaT. Component of the replication restart primosome. Primosome assembly occurs via a 'hand-off' mechanism. PriA binds to replication forks, subsequently PriB then DnaT bind; DnaT then displaces ssDNA to generate the helicase loading substrate.</text>
</comment>
<accession>A0A2P5KBN3</accession>
<name>A0A2P5KBN3_9BURK</name>
<dbReference type="Proteomes" id="UP000243096">
    <property type="component" value="Unassembled WGS sequence"/>
</dbReference>
<comment type="caution">
    <text evidence="2">The sequence shown here is derived from an EMBL/GenBank/DDBJ whole genome shotgun (WGS) entry which is preliminary data.</text>
</comment>
<keyword evidence="1" id="KW-0235">DNA replication</keyword>
<evidence type="ECO:0000256" key="1">
    <source>
        <dbReference type="HAMAP-Rule" id="MF_00720"/>
    </source>
</evidence>
<proteinExistence type="inferred from homology"/>
<dbReference type="InterPro" id="IPR023646">
    <property type="entry name" value="Prisomal_replication_PriB"/>
</dbReference>
<evidence type="ECO:0000313" key="2">
    <source>
        <dbReference type="EMBL" id="PPB84117.1"/>
    </source>
</evidence>
<dbReference type="PIRSF" id="PIRSF003135">
    <property type="entry name" value="Primosomal_n"/>
    <property type="match status" value="1"/>
</dbReference>
<keyword evidence="1" id="KW-0639">Primosome</keyword>
<dbReference type="InterPro" id="IPR012340">
    <property type="entry name" value="NA-bd_OB-fold"/>
</dbReference>
<dbReference type="Pfam" id="PF22657">
    <property type="entry name" value="SSB_1"/>
    <property type="match status" value="1"/>
</dbReference>